<evidence type="ECO:0000313" key="1">
    <source>
        <dbReference type="EMBL" id="SHL51684.1"/>
    </source>
</evidence>
<proteinExistence type="predicted"/>
<organism evidence="1 2">
    <name type="scientific">Roseovarius marisflavi</name>
    <dbReference type="NCBI Taxonomy" id="1054996"/>
    <lineage>
        <taxon>Bacteria</taxon>
        <taxon>Pseudomonadati</taxon>
        <taxon>Pseudomonadota</taxon>
        <taxon>Alphaproteobacteria</taxon>
        <taxon>Rhodobacterales</taxon>
        <taxon>Roseobacteraceae</taxon>
        <taxon>Roseovarius</taxon>
    </lineage>
</organism>
<accession>A0A1M7B9R9</accession>
<gene>
    <name evidence="1" type="ORF">SAMN05444414_11714</name>
</gene>
<protein>
    <recommendedName>
        <fullName evidence="3">Phasin protein</fullName>
    </recommendedName>
</protein>
<evidence type="ECO:0008006" key="3">
    <source>
        <dbReference type="Google" id="ProtNLM"/>
    </source>
</evidence>
<reference evidence="2" key="1">
    <citation type="submission" date="2016-11" db="EMBL/GenBank/DDBJ databases">
        <authorList>
            <person name="Varghese N."/>
            <person name="Submissions S."/>
        </authorList>
    </citation>
    <scope>NUCLEOTIDE SEQUENCE [LARGE SCALE GENOMIC DNA]</scope>
    <source>
        <strain evidence="2">DSM 29327</strain>
    </source>
</reference>
<dbReference type="Proteomes" id="UP000184191">
    <property type="component" value="Unassembled WGS sequence"/>
</dbReference>
<dbReference type="AlphaFoldDB" id="A0A1M7B9R9"/>
<keyword evidence="2" id="KW-1185">Reference proteome</keyword>
<dbReference type="EMBL" id="FRBN01000017">
    <property type="protein sequence ID" value="SHL51684.1"/>
    <property type="molecule type" value="Genomic_DNA"/>
</dbReference>
<evidence type="ECO:0000313" key="2">
    <source>
        <dbReference type="Proteomes" id="UP000184191"/>
    </source>
</evidence>
<name>A0A1M7B9R9_9RHOB</name>
<sequence>MIGCECLVAMTQEFVSFLGERLDHDKRLMSDLAHLQTPGHARSFRGGFFDTARQDYGEETRQLTVLCVDGLSDAATEMQDRTEETLAVAFGGMTDKAASKTAEAS</sequence>